<feature type="binding site" evidence="7">
    <location>
        <position position="325"/>
    </location>
    <ligand>
        <name>Zn(2+)</name>
        <dbReference type="ChEBI" id="CHEBI:29105"/>
    </ligand>
</feature>
<dbReference type="HAMAP" id="MF_00372">
    <property type="entry name" value="HutI"/>
    <property type="match status" value="1"/>
</dbReference>
<evidence type="ECO:0000313" key="10">
    <source>
        <dbReference type="Proteomes" id="UP000307244"/>
    </source>
</evidence>
<comment type="pathway">
    <text evidence="7">Amino-acid degradation; L-histidine degradation into L-glutamate; N-formimidoyl-L-glutamate from L-histidine: step 3/3.</text>
</comment>
<feature type="domain" description="Amidohydrolase-related" evidence="8">
    <location>
        <begin position="72"/>
        <end position="413"/>
    </location>
</feature>
<keyword evidence="2 7" id="KW-0479">Metal-binding</keyword>
<keyword evidence="4 7" id="KW-0369">Histidine metabolism</keyword>
<feature type="binding site" evidence="7">
    <location>
        <position position="330"/>
    </location>
    <ligand>
        <name>4-imidazolone-5-propanoate</name>
        <dbReference type="ChEBI" id="CHEBI:77893"/>
    </ligand>
</feature>
<evidence type="ECO:0000256" key="4">
    <source>
        <dbReference type="ARBA" id="ARBA00022808"/>
    </source>
</evidence>
<evidence type="ECO:0000313" key="9">
    <source>
        <dbReference type="EMBL" id="TKC04962.1"/>
    </source>
</evidence>
<feature type="binding site" evidence="7">
    <location>
        <position position="81"/>
    </location>
    <ligand>
        <name>Zn(2+)</name>
        <dbReference type="ChEBI" id="CHEBI:29105"/>
    </ligand>
</feature>
<protein>
    <recommendedName>
        <fullName evidence="1 7">Imidazolonepropionase</fullName>
        <ecNumber evidence="1 7">3.5.2.7</ecNumber>
    </recommendedName>
    <alternativeName>
        <fullName evidence="7">Imidazolone-5-propionate hydrolase</fullName>
    </alternativeName>
</protein>
<dbReference type="UniPathway" id="UPA00379">
    <property type="reaction ID" value="UER00551"/>
</dbReference>
<dbReference type="SUPFAM" id="SSF51338">
    <property type="entry name" value="Composite domain of metallo-dependent hydrolases"/>
    <property type="match status" value="1"/>
</dbReference>
<gene>
    <name evidence="7" type="primary">hutI</name>
    <name evidence="9" type="ORF">FA047_14425</name>
</gene>
<keyword evidence="7" id="KW-0963">Cytoplasm</keyword>
<evidence type="ECO:0000256" key="7">
    <source>
        <dbReference type="HAMAP-Rule" id="MF_00372"/>
    </source>
</evidence>
<dbReference type="InterPro" id="IPR006680">
    <property type="entry name" value="Amidohydro-rel"/>
</dbReference>
<evidence type="ECO:0000256" key="1">
    <source>
        <dbReference type="ARBA" id="ARBA00012864"/>
    </source>
</evidence>
<feature type="binding site" evidence="7">
    <location>
        <position position="325"/>
    </location>
    <ligand>
        <name>Fe(3+)</name>
        <dbReference type="ChEBI" id="CHEBI:29034"/>
    </ligand>
</feature>
<comment type="subcellular location">
    <subcellularLocation>
        <location evidence="7">Cytoplasm</location>
    </subcellularLocation>
</comment>
<dbReference type="InterPro" id="IPR032466">
    <property type="entry name" value="Metal_Hydrolase"/>
</dbReference>
<feature type="binding site" evidence="7">
    <location>
        <position position="83"/>
    </location>
    <ligand>
        <name>Fe(3+)</name>
        <dbReference type="ChEBI" id="CHEBI:29034"/>
    </ligand>
</feature>
<dbReference type="EC" id="3.5.2.7" evidence="1 7"/>
<dbReference type="SUPFAM" id="SSF51556">
    <property type="entry name" value="Metallo-dependent hydrolases"/>
    <property type="match status" value="1"/>
</dbReference>
<feature type="binding site" evidence="7">
    <location>
        <position position="254"/>
    </location>
    <ligand>
        <name>4-imidazolone-5-propanoate</name>
        <dbReference type="ChEBI" id="CHEBI:77893"/>
    </ligand>
</feature>
<name>A0A4U1CGI7_9SPHI</name>
<evidence type="ECO:0000256" key="6">
    <source>
        <dbReference type="ARBA" id="ARBA00023004"/>
    </source>
</evidence>
<comment type="function">
    <text evidence="7">Catalyzes the hydrolytic cleavage of the carbon-nitrogen bond in imidazolone-5-propanoate to yield N-formimidoyl-L-glutamate. It is the third step in the universal histidine degradation pathway.</text>
</comment>
<comment type="cofactor">
    <cofactor evidence="7">
        <name>Zn(2+)</name>
        <dbReference type="ChEBI" id="CHEBI:29105"/>
    </cofactor>
    <cofactor evidence="7">
        <name>Fe(3+)</name>
        <dbReference type="ChEBI" id="CHEBI:29034"/>
    </cofactor>
    <text evidence="7">Binds 1 zinc or iron ion per subunit.</text>
</comment>
<feature type="binding site" evidence="7">
    <location>
        <position position="329"/>
    </location>
    <ligand>
        <name>N-formimidoyl-L-glutamate</name>
        <dbReference type="ChEBI" id="CHEBI:58928"/>
    </ligand>
</feature>
<dbReference type="PANTHER" id="PTHR42752:SF1">
    <property type="entry name" value="IMIDAZOLONEPROPIONASE-RELATED"/>
    <property type="match status" value="1"/>
</dbReference>
<sequence length="418" mass="44785">MSALLIINIASLAGIHAKDTLQLKGTAMAELPEIKNAWLLCKDGLIADFGTMENIPSGLLDSIPTVSANGGYVLPSWCDSHTHVVFAAPREEEFVMKIQGKSYEDIAAAGGGILNSARKLQIATEDQLFESASARLHDMILQGTGAVEIKSGYGLSLDSEIKMLRVIKRLRETFPIAVKSSFLAAHAFPQEYKNDHEGYIRLIIDKMLPQIAEEGLADYMDVFCEQGFFSVEETSRLLDAGAKYGLPPKIHANQLSVCGAVETGVKHNAVSVDHLEVTDDAAIESLAGSNTIATLLPSCSFYLNIPFANARGLINAGIPVAVATDFNPGSTPSGNMNFVVSLSCIKLRMLPAEAINAATINGAAAMQLSDQVGSIAIGKKANLMITRPMPSLAYLPYSFGQSQIKIVILNGRIYDGRP</sequence>
<feature type="binding site" evidence="7">
    <location>
        <position position="251"/>
    </location>
    <ligand>
        <name>Zn(2+)</name>
        <dbReference type="ChEBI" id="CHEBI:29105"/>
    </ligand>
</feature>
<comment type="similarity">
    <text evidence="7">Belongs to the metallo-dependent hydrolases superfamily. HutI family.</text>
</comment>
<feature type="binding site" evidence="7">
    <location>
        <position position="90"/>
    </location>
    <ligand>
        <name>4-imidazolone-5-propanoate</name>
        <dbReference type="ChEBI" id="CHEBI:77893"/>
    </ligand>
</feature>
<dbReference type="InterPro" id="IPR011059">
    <property type="entry name" value="Metal-dep_hydrolase_composite"/>
</dbReference>
<keyword evidence="5 7" id="KW-0862">Zinc</keyword>
<dbReference type="Gene3D" id="2.30.40.10">
    <property type="entry name" value="Urease, subunit C, domain 1"/>
    <property type="match status" value="1"/>
</dbReference>
<dbReference type="GO" id="GO:0019557">
    <property type="term" value="P:L-histidine catabolic process to glutamate and formate"/>
    <property type="evidence" value="ECO:0007669"/>
    <property type="project" value="UniProtKB-UniPathway"/>
</dbReference>
<dbReference type="EMBL" id="SWBQ01000004">
    <property type="protein sequence ID" value="TKC04962.1"/>
    <property type="molecule type" value="Genomic_DNA"/>
</dbReference>
<dbReference type="InterPro" id="IPR005920">
    <property type="entry name" value="HutI"/>
</dbReference>
<keyword evidence="6 7" id="KW-0408">Iron</keyword>
<dbReference type="Gene3D" id="3.20.20.140">
    <property type="entry name" value="Metal-dependent hydrolases"/>
    <property type="match status" value="1"/>
</dbReference>
<dbReference type="AlphaFoldDB" id="A0A4U1CGI7"/>
<feature type="binding site" evidence="7">
    <location>
        <position position="83"/>
    </location>
    <ligand>
        <name>Zn(2+)</name>
        <dbReference type="ChEBI" id="CHEBI:29105"/>
    </ligand>
</feature>
<feature type="binding site" evidence="7">
    <location>
        <position position="153"/>
    </location>
    <ligand>
        <name>4-imidazolone-5-propanoate</name>
        <dbReference type="ChEBI" id="CHEBI:77893"/>
    </ligand>
</feature>
<feature type="binding site" evidence="7">
    <location>
        <position position="327"/>
    </location>
    <ligand>
        <name>N-formimidoyl-L-glutamate</name>
        <dbReference type="ChEBI" id="CHEBI:58928"/>
    </ligand>
</feature>
<feature type="binding site" evidence="7">
    <location>
        <position position="153"/>
    </location>
    <ligand>
        <name>N-formimidoyl-L-glutamate</name>
        <dbReference type="ChEBI" id="CHEBI:58928"/>
    </ligand>
</feature>
<dbReference type="GO" id="GO:0005506">
    <property type="term" value="F:iron ion binding"/>
    <property type="evidence" value="ECO:0007669"/>
    <property type="project" value="UniProtKB-UniRule"/>
</dbReference>
<dbReference type="Pfam" id="PF01979">
    <property type="entry name" value="Amidohydro_1"/>
    <property type="match status" value="1"/>
</dbReference>
<dbReference type="FunFam" id="3.20.20.140:FF:000007">
    <property type="entry name" value="Imidazolonepropionase"/>
    <property type="match status" value="1"/>
</dbReference>
<dbReference type="Proteomes" id="UP000307244">
    <property type="component" value="Unassembled WGS sequence"/>
</dbReference>
<evidence type="ECO:0000259" key="8">
    <source>
        <dbReference type="Pfam" id="PF01979"/>
    </source>
</evidence>
<organism evidence="9 10">
    <name type="scientific">Pedobacter frigoris</name>
    <dbReference type="NCBI Taxonomy" id="2571272"/>
    <lineage>
        <taxon>Bacteria</taxon>
        <taxon>Pseudomonadati</taxon>
        <taxon>Bacteroidota</taxon>
        <taxon>Sphingobacteriia</taxon>
        <taxon>Sphingobacteriales</taxon>
        <taxon>Sphingobacteriaceae</taxon>
        <taxon>Pedobacter</taxon>
    </lineage>
</organism>
<accession>A0A4U1CGI7</accession>
<evidence type="ECO:0000256" key="3">
    <source>
        <dbReference type="ARBA" id="ARBA00022801"/>
    </source>
</evidence>
<dbReference type="NCBIfam" id="TIGR01224">
    <property type="entry name" value="hutI"/>
    <property type="match status" value="1"/>
</dbReference>
<reference evidence="9 10" key="1">
    <citation type="submission" date="2019-04" db="EMBL/GenBank/DDBJ databases">
        <title>Pedobacter sp. RP-3-15 sp. nov., isolated from Arctic soil.</title>
        <authorList>
            <person name="Dahal R.H."/>
            <person name="Kim D.-U."/>
        </authorList>
    </citation>
    <scope>NUCLEOTIDE SEQUENCE [LARGE SCALE GENOMIC DNA]</scope>
    <source>
        <strain evidence="9 10">RP-3-15</strain>
    </source>
</reference>
<proteinExistence type="inferred from homology"/>
<comment type="catalytic activity">
    <reaction evidence="7">
        <text>4-imidazolone-5-propanoate + H2O = N-formimidoyl-L-glutamate</text>
        <dbReference type="Rhea" id="RHEA:23660"/>
        <dbReference type="ChEBI" id="CHEBI:15377"/>
        <dbReference type="ChEBI" id="CHEBI:58928"/>
        <dbReference type="ChEBI" id="CHEBI:77893"/>
        <dbReference type="EC" id="3.5.2.7"/>
    </reaction>
</comment>
<dbReference type="GO" id="GO:0050480">
    <property type="term" value="F:imidazolonepropionase activity"/>
    <property type="evidence" value="ECO:0007669"/>
    <property type="project" value="UniProtKB-UniRule"/>
</dbReference>
<evidence type="ECO:0000256" key="2">
    <source>
        <dbReference type="ARBA" id="ARBA00022723"/>
    </source>
</evidence>
<dbReference type="OrthoDB" id="9776455at2"/>
<comment type="caution">
    <text evidence="9">The sequence shown here is derived from an EMBL/GenBank/DDBJ whole genome shotgun (WGS) entry which is preliminary data.</text>
</comment>
<dbReference type="GO" id="GO:0008270">
    <property type="term" value="F:zinc ion binding"/>
    <property type="evidence" value="ECO:0007669"/>
    <property type="project" value="UniProtKB-UniRule"/>
</dbReference>
<feature type="binding site" evidence="7">
    <location>
        <position position="186"/>
    </location>
    <ligand>
        <name>4-imidazolone-5-propanoate</name>
        <dbReference type="ChEBI" id="CHEBI:77893"/>
    </ligand>
</feature>
<dbReference type="GO" id="GO:0005737">
    <property type="term" value="C:cytoplasm"/>
    <property type="evidence" value="ECO:0007669"/>
    <property type="project" value="UniProtKB-SubCell"/>
</dbReference>
<feature type="binding site" evidence="7">
    <location>
        <position position="251"/>
    </location>
    <ligand>
        <name>Fe(3+)</name>
        <dbReference type="ChEBI" id="CHEBI:29034"/>
    </ligand>
</feature>
<dbReference type="PANTHER" id="PTHR42752">
    <property type="entry name" value="IMIDAZOLONEPROPIONASE"/>
    <property type="match status" value="1"/>
</dbReference>
<dbReference type="RefSeq" id="WP_136836781.1">
    <property type="nucleotide sequence ID" value="NZ_SWBQ01000004.1"/>
</dbReference>
<feature type="binding site" evidence="7">
    <location>
        <position position="81"/>
    </location>
    <ligand>
        <name>Fe(3+)</name>
        <dbReference type="ChEBI" id="CHEBI:29034"/>
    </ligand>
</feature>
<keyword evidence="3 7" id="KW-0378">Hydrolase</keyword>
<evidence type="ECO:0000256" key="5">
    <source>
        <dbReference type="ARBA" id="ARBA00022833"/>
    </source>
</evidence>
<dbReference type="GO" id="GO:0019556">
    <property type="term" value="P:L-histidine catabolic process to glutamate and formamide"/>
    <property type="evidence" value="ECO:0007669"/>
    <property type="project" value="UniProtKB-UniRule"/>
</dbReference>
<keyword evidence="10" id="KW-1185">Reference proteome</keyword>